<keyword evidence="1" id="KW-0472">Membrane</keyword>
<evidence type="ECO:0000313" key="3">
    <source>
        <dbReference type="Proteomes" id="UP000248557"/>
    </source>
</evidence>
<evidence type="ECO:0000313" key="2">
    <source>
        <dbReference type="EMBL" id="RAP03684.1"/>
    </source>
</evidence>
<protein>
    <recommendedName>
        <fullName evidence="4">DUF4012 domain-containing protein</fullName>
    </recommendedName>
</protein>
<dbReference type="Proteomes" id="UP000248557">
    <property type="component" value="Unassembled WGS sequence"/>
</dbReference>
<evidence type="ECO:0000256" key="1">
    <source>
        <dbReference type="SAM" id="Phobius"/>
    </source>
</evidence>
<sequence length="237" mass="25682">MVSKKKIILLAILAIIVIFGVYLFLNYQQGQETFKGEHNILILCSDPSENRPGVGSVDMAFVVNVNNGKLGNVTPVYPGGLAHPTLTPTPDMQAEGLTRWYLHDSLWSSDLENGTKIAQEIVEYHTGMKTDMVLVVTPTAIDAMINAVGPVYSNGQLVENVSSIDFLREDQSNNGATRGDAIENLAQGIIDSAKKNNNKRALIQAGIEQYSQGNIKAVPASEFAQFISYSGLNNLLG</sequence>
<proteinExistence type="predicted"/>
<evidence type="ECO:0008006" key="4">
    <source>
        <dbReference type="Google" id="ProtNLM"/>
    </source>
</evidence>
<dbReference type="EMBL" id="NGJK01000012">
    <property type="protein sequence ID" value="RAP03684.1"/>
    <property type="molecule type" value="Genomic_DNA"/>
</dbReference>
<organism evidence="2 3">
    <name type="scientific">Methanosphaera stadtmanae</name>
    <dbReference type="NCBI Taxonomy" id="2317"/>
    <lineage>
        <taxon>Archaea</taxon>
        <taxon>Methanobacteriati</taxon>
        <taxon>Methanobacteriota</taxon>
        <taxon>Methanomada group</taxon>
        <taxon>Methanobacteria</taxon>
        <taxon>Methanobacteriales</taxon>
        <taxon>Methanobacteriaceae</taxon>
        <taxon>Methanosphaera</taxon>
    </lineage>
</organism>
<reference evidence="2 3" key="1">
    <citation type="submission" date="2017-05" db="EMBL/GenBank/DDBJ databases">
        <title>Host range expansion of the Methanosphaera genus to humans and monogastric animals involves recent and extensive reduction in genome content.</title>
        <authorList>
            <person name="Hoedt E.C."/>
            <person name="Volmer J.G."/>
            <person name="Parks D.H."/>
            <person name="Rosewarne C.P."/>
            <person name="Denman S.E."/>
            <person name="Mcsweeney C.S."/>
            <person name="O Cuiv P."/>
            <person name="Hugenholtz P."/>
            <person name="Tyson G.W."/>
            <person name="Morrison M."/>
        </authorList>
    </citation>
    <scope>NUCLEOTIDE SEQUENCE [LARGE SCALE GENOMIC DNA]</scope>
    <source>
        <strain evidence="2 3">PA5</strain>
    </source>
</reference>
<dbReference type="Pfam" id="PF13196">
    <property type="entry name" value="DUF4012"/>
    <property type="match status" value="1"/>
</dbReference>
<feature type="transmembrane region" description="Helical" evidence="1">
    <location>
        <begin position="7"/>
        <end position="25"/>
    </location>
</feature>
<dbReference type="RefSeq" id="WP_112149293.1">
    <property type="nucleotide sequence ID" value="NZ_NGJK01000012.1"/>
</dbReference>
<keyword evidence="1" id="KW-1133">Transmembrane helix</keyword>
<dbReference type="InterPro" id="IPR025101">
    <property type="entry name" value="DUF4012"/>
</dbReference>
<dbReference type="AlphaFoldDB" id="A0A328Q3J5"/>
<name>A0A328Q3J5_9EURY</name>
<comment type="caution">
    <text evidence="2">The sequence shown here is derived from an EMBL/GenBank/DDBJ whole genome shotgun (WGS) entry which is preliminary data.</text>
</comment>
<gene>
    <name evidence="2" type="ORF">CA615_01020</name>
</gene>
<accession>A0A328Q3J5</accession>
<keyword evidence="1" id="KW-0812">Transmembrane</keyword>